<comment type="caution">
    <text evidence="3">The sequence shown here is derived from an EMBL/GenBank/DDBJ whole genome shotgun (WGS) entry which is preliminary data.</text>
</comment>
<dbReference type="GO" id="GO:0006099">
    <property type="term" value="P:tricarboxylic acid cycle"/>
    <property type="evidence" value="ECO:0007669"/>
    <property type="project" value="TreeGrafter"/>
</dbReference>
<dbReference type="GO" id="GO:0034553">
    <property type="term" value="P:mitochondrial respiratory chain complex II assembly"/>
    <property type="evidence" value="ECO:0007669"/>
    <property type="project" value="TreeGrafter"/>
</dbReference>
<dbReference type="AlphaFoldDB" id="A0A196SMQ2"/>
<dbReference type="STRING" id="478820.A0A196SMQ2"/>
<protein>
    <submittedName>
        <fullName evidence="3">Succinate dehydrogeanse assembly factor, Sdh5</fullName>
    </submittedName>
</protein>
<reference evidence="3 4" key="1">
    <citation type="submission" date="2016-05" db="EMBL/GenBank/DDBJ databases">
        <title>Nuclear genome of Blastocystis sp. subtype 1 NandII.</title>
        <authorList>
            <person name="Gentekaki E."/>
            <person name="Curtis B."/>
            <person name="Stairs C."/>
            <person name="Eme L."/>
            <person name="Herman E."/>
            <person name="Klimes V."/>
            <person name="Arias M.C."/>
            <person name="Elias M."/>
            <person name="Hilliou F."/>
            <person name="Klute M."/>
            <person name="Malik S.-B."/>
            <person name="Pightling A."/>
            <person name="Rachubinski R."/>
            <person name="Salas D."/>
            <person name="Schlacht A."/>
            <person name="Suga H."/>
            <person name="Archibald J."/>
            <person name="Ball S.G."/>
            <person name="Clark G."/>
            <person name="Dacks J."/>
            <person name="Van Der Giezen M."/>
            <person name="Tsaousis A."/>
            <person name="Roger A."/>
        </authorList>
    </citation>
    <scope>NUCLEOTIDE SEQUENCE [LARGE SCALE GENOMIC DNA]</scope>
    <source>
        <strain evidence="4">ATCC 50177 / NandII</strain>
    </source>
</reference>
<dbReference type="GO" id="GO:0006121">
    <property type="term" value="P:mitochondrial electron transport, succinate to ubiquinone"/>
    <property type="evidence" value="ECO:0007669"/>
    <property type="project" value="TreeGrafter"/>
</dbReference>
<dbReference type="Gene3D" id="1.10.150.250">
    <property type="entry name" value="Flavinator of succinate dehydrogenase"/>
    <property type="match status" value="1"/>
</dbReference>
<dbReference type="Proteomes" id="UP000078348">
    <property type="component" value="Unassembled WGS sequence"/>
</dbReference>
<dbReference type="EMBL" id="LXWW01000025">
    <property type="protein sequence ID" value="OAO17541.1"/>
    <property type="molecule type" value="Genomic_DNA"/>
</dbReference>
<sequence length="172" mass="19966">MLARRLAQVSNRLIASSSICFRGFAAQPKGLTDEMVQKIVKRDEELRRDYYDMPESFPANSQPPNGFVTKQQALRKRLIHRSRQRGMLEVDLLLGKWATENVNRLTHDELEQYEALLNSETVDIFAWITEKSPVPPEMDLPIVREIQRWVKSKPFGVASPEEYAKNKKFFSN</sequence>
<proteinExistence type="predicted"/>
<dbReference type="InterPro" id="IPR036714">
    <property type="entry name" value="SDH_sf"/>
</dbReference>
<dbReference type="SUPFAM" id="SSF109910">
    <property type="entry name" value="YgfY-like"/>
    <property type="match status" value="1"/>
</dbReference>
<keyword evidence="2" id="KW-0143">Chaperone</keyword>
<evidence type="ECO:0000313" key="3">
    <source>
        <dbReference type="EMBL" id="OAO17541.1"/>
    </source>
</evidence>
<gene>
    <name evidence="3" type="ORF">AV274_0680</name>
</gene>
<organism evidence="3 4">
    <name type="scientific">Blastocystis sp. subtype 1 (strain ATCC 50177 / NandII)</name>
    <dbReference type="NCBI Taxonomy" id="478820"/>
    <lineage>
        <taxon>Eukaryota</taxon>
        <taxon>Sar</taxon>
        <taxon>Stramenopiles</taxon>
        <taxon>Bigyra</taxon>
        <taxon>Opalozoa</taxon>
        <taxon>Opalinata</taxon>
        <taxon>Blastocystidae</taxon>
        <taxon>Blastocystis</taxon>
    </lineage>
</organism>
<dbReference type="FunFam" id="1.10.150.250:FF:000004">
    <property type="entry name" value="Succinate dehydrogenase assembly factor 2, mitochondrial"/>
    <property type="match status" value="1"/>
</dbReference>
<name>A0A196SMQ2_BLAHN</name>
<dbReference type="GO" id="GO:0005739">
    <property type="term" value="C:mitochondrion"/>
    <property type="evidence" value="ECO:0007669"/>
    <property type="project" value="TreeGrafter"/>
</dbReference>
<dbReference type="PANTHER" id="PTHR12469:SF2">
    <property type="entry name" value="SUCCINATE DEHYDROGENASE ASSEMBLY FACTOR 2, MITOCHONDRIAL"/>
    <property type="match status" value="1"/>
</dbReference>
<keyword evidence="4" id="KW-1185">Reference proteome</keyword>
<dbReference type="Pfam" id="PF03937">
    <property type="entry name" value="Sdh5"/>
    <property type="match status" value="1"/>
</dbReference>
<keyword evidence="1" id="KW-0496">Mitochondrion</keyword>
<evidence type="ECO:0000256" key="1">
    <source>
        <dbReference type="ARBA" id="ARBA00023128"/>
    </source>
</evidence>
<evidence type="ECO:0000313" key="4">
    <source>
        <dbReference type="Proteomes" id="UP000078348"/>
    </source>
</evidence>
<accession>A0A196SMQ2</accession>
<dbReference type="OrthoDB" id="284292at2759"/>
<dbReference type="InterPro" id="IPR005631">
    <property type="entry name" value="SDH"/>
</dbReference>
<evidence type="ECO:0000256" key="2">
    <source>
        <dbReference type="ARBA" id="ARBA00023186"/>
    </source>
</evidence>
<dbReference type="PANTHER" id="PTHR12469">
    <property type="entry name" value="PROTEIN EMI5 HOMOLOG, MITOCHONDRIAL"/>
    <property type="match status" value="1"/>
</dbReference>